<keyword evidence="2" id="KW-1185">Reference proteome</keyword>
<dbReference type="Proteomes" id="UP001209540">
    <property type="component" value="Unassembled WGS sequence"/>
</dbReference>
<evidence type="ECO:0000313" key="1">
    <source>
        <dbReference type="EMBL" id="KAI9266869.1"/>
    </source>
</evidence>
<comment type="caution">
    <text evidence="1">The sequence shown here is derived from an EMBL/GenBank/DDBJ whole genome shotgun (WGS) entry which is preliminary data.</text>
</comment>
<dbReference type="EMBL" id="JAIXMP010000010">
    <property type="protein sequence ID" value="KAI9266869.1"/>
    <property type="molecule type" value="Genomic_DNA"/>
</dbReference>
<reference evidence="1" key="2">
    <citation type="submission" date="2023-02" db="EMBL/GenBank/DDBJ databases">
        <authorList>
            <consortium name="DOE Joint Genome Institute"/>
            <person name="Mondo S.J."/>
            <person name="Chang Y."/>
            <person name="Wang Y."/>
            <person name="Ahrendt S."/>
            <person name="Andreopoulos W."/>
            <person name="Barry K."/>
            <person name="Beard J."/>
            <person name="Benny G.L."/>
            <person name="Blankenship S."/>
            <person name="Bonito G."/>
            <person name="Cuomo C."/>
            <person name="Desiro A."/>
            <person name="Gervers K.A."/>
            <person name="Hundley H."/>
            <person name="Kuo A."/>
            <person name="LaButti K."/>
            <person name="Lang B.F."/>
            <person name="Lipzen A."/>
            <person name="O'Donnell K."/>
            <person name="Pangilinan J."/>
            <person name="Reynolds N."/>
            <person name="Sandor L."/>
            <person name="Smith M.W."/>
            <person name="Tsang A."/>
            <person name="Grigoriev I.V."/>
            <person name="Stajich J.E."/>
            <person name="Spatafora J.W."/>
        </authorList>
    </citation>
    <scope>NUCLEOTIDE SEQUENCE</scope>
    <source>
        <strain evidence="1">RSA 2281</strain>
    </source>
</reference>
<name>A0AAD5K383_9FUNG</name>
<organism evidence="1 2">
    <name type="scientific">Phascolomyces articulosus</name>
    <dbReference type="NCBI Taxonomy" id="60185"/>
    <lineage>
        <taxon>Eukaryota</taxon>
        <taxon>Fungi</taxon>
        <taxon>Fungi incertae sedis</taxon>
        <taxon>Mucoromycota</taxon>
        <taxon>Mucoromycotina</taxon>
        <taxon>Mucoromycetes</taxon>
        <taxon>Mucorales</taxon>
        <taxon>Lichtheimiaceae</taxon>
        <taxon>Phascolomyces</taxon>
    </lineage>
</organism>
<evidence type="ECO:0000313" key="2">
    <source>
        <dbReference type="Proteomes" id="UP001209540"/>
    </source>
</evidence>
<proteinExistence type="predicted"/>
<protein>
    <submittedName>
        <fullName evidence="1">Uncharacterized protein</fullName>
    </submittedName>
</protein>
<accession>A0AAD5K383</accession>
<sequence length="156" mass="17837">MHLDSFLPDDLLKLASFNNEAKFKDMYLDFSTVILHYQVHSYCIYNKAEQFNYLDVTQIGGAERGPKSRRFRQLGVYPGTKVCCPYNNHKGCSDIAAVNHPVQFSFDLWHLHPDVYAHYVIEGGVAGGYIIFSGTVESPKFEVFNADHQVIPFQLR</sequence>
<reference evidence="1" key="1">
    <citation type="journal article" date="2022" name="IScience">
        <title>Evolution of zygomycete secretomes and the origins of terrestrial fungal ecologies.</title>
        <authorList>
            <person name="Chang Y."/>
            <person name="Wang Y."/>
            <person name="Mondo S."/>
            <person name="Ahrendt S."/>
            <person name="Andreopoulos W."/>
            <person name="Barry K."/>
            <person name="Beard J."/>
            <person name="Benny G.L."/>
            <person name="Blankenship S."/>
            <person name="Bonito G."/>
            <person name="Cuomo C."/>
            <person name="Desiro A."/>
            <person name="Gervers K.A."/>
            <person name="Hundley H."/>
            <person name="Kuo A."/>
            <person name="LaButti K."/>
            <person name="Lang B.F."/>
            <person name="Lipzen A."/>
            <person name="O'Donnell K."/>
            <person name="Pangilinan J."/>
            <person name="Reynolds N."/>
            <person name="Sandor L."/>
            <person name="Smith M.E."/>
            <person name="Tsang A."/>
            <person name="Grigoriev I.V."/>
            <person name="Stajich J.E."/>
            <person name="Spatafora J.W."/>
        </authorList>
    </citation>
    <scope>NUCLEOTIDE SEQUENCE</scope>
    <source>
        <strain evidence="1">RSA 2281</strain>
    </source>
</reference>
<gene>
    <name evidence="1" type="ORF">BDA99DRAFT_536273</name>
</gene>
<dbReference type="AlphaFoldDB" id="A0AAD5K383"/>